<evidence type="ECO:0000313" key="3">
    <source>
        <dbReference type="Proteomes" id="UP001178461"/>
    </source>
</evidence>
<dbReference type="Proteomes" id="UP001178461">
    <property type="component" value="Chromosome 3"/>
</dbReference>
<gene>
    <name evidence="2" type="ORF">PODLI_1B039578</name>
</gene>
<protein>
    <submittedName>
        <fullName evidence="2">Uncharacterized protein</fullName>
    </submittedName>
</protein>
<dbReference type="AlphaFoldDB" id="A0AA35K695"/>
<name>A0AA35K695_9SAUR</name>
<sequence length="49" mass="5133">MPAALAEVFGLSLEEQPLEEAGKVALRALEGPAGQQASRTSPPDRERSA</sequence>
<evidence type="ECO:0000313" key="2">
    <source>
        <dbReference type="EMBL" id="CAI5771524.1"/>
    </source>
</evidence>
<proteinExistence type="predicted"/>
<feature type="region of interest" description="Disordered" evidence="1">
    <location>
        <begin position="28"/>
        <end position="49"/>
    </location>
</feature>
<dbReference type="EMBL" id="OX395128">
    <property type="protein sequence ID" value="CAI5771524.1"/>
    <property type="molecule type" value="Genomic_DNA"/>
</dbReference>
<accession>A0AA35K695</accession>
<organism evidence="2 3">
    <name type="scientific">Podarcis lilfordi</name>
    <name type="common">Lilford's wall lizard</name>
    <dbReference type="NCBI Taxonomy" id="74358"/>
    <lineage>
        <taxon>Eukaryota</taxon>
        <taxon>Metazoa</taxon>
        <taxon>Chordata</taxon>
        <taxon>Craniata</taxon>
        <taxon>Vertebrata</taxon>
        <taxon>Euteleostomi</taxon>
        <taxon>Lepidosauria</taxon>
        <taxon>Squamata</taxon>
        <taxon>Bifurcata</taxon>
        <taxon>Unidentata</taxon>
        <taxon>Episquamata</taxon>
        <taxon>Laterata</taxon>
        <taxon>Lacertibaenia</taxon>
        <taxon>Lacertidae</taxon>
        <taxon>Podarcis</taxon>
    </lineage>
</organism>
<reference evidence="2" key="1">
    <citation type="submission" date="2022-12" db="EMBL/GenBank/DDBJ databases">
        <authorList>
            <person name="Alioto T."/>
            <person name="Alioto T."/>
            <person name="Gomez Garrido J."/>
        </authorList>
    </citation>
    <scope>NUCLEOTIDE SEQUENCE</scope>
</reference>
<evidence type="ECO:0000256" key="1">
    <source>
        <dbReference type="SAM" id="MobiDB-lite"/>
    </source>
</evidence>
<keyword evidence="3" id="KW-1185">Reference proteome</keyword>